<dbReference type="InterPro" id="IPR050360">
    <property type="entry name" value="MFS_Sugar_Transporters"/>
</dbReference>
<feature type="transmembrane region" description="Helical" evidence="8">
    <location>
        <begin position="341"/>
        <end position="359"/>
    </location>
</feature>
<dbReference type="FunFam" id="3.40.50.720:FF:000556">
    <property type="entry name" value="Proline utilization protein PrnX-like protein"/>
    <property type="match status" value="1"/>
</dbReference>
<dbReference type="GO" id="GO:0016020">
    <property type="term" value="C:membrane"/>
    <property type="evidence" value="ECO:0007669"/>
    <property type="project" value="UniProtKB-SubCell"/>
</dbReference>
<protein>
    <recommendedName>
        <fullName evidence="9">Major facilitator superfamily (MFS) profile domain-containing protein</fullName>
    </recommendedName>
</protein>
<evidence type="ECO:0000256" key="3">
    <source>
        <dbReference type="ARBA" id="ARBA00022448"/>
    </source>
</evidence>
<dbReference type="FunFam" id="1.20.1250.20:FF:000819">
    <property type="entry name" value="General substrate transporter"/>
    <property type="match status" value="1"/>
</dbReference>
<dbReference type="Gene3D" id="3.40.50.720">
    <property type="entry name" value="NAD(P)-binding Rossmann-like Domain"/>
    <property type="match status" value="1"/>
</dbReference>
<dbReference type="InterPro" id="IPR036291">
    <property type="entry name" value="NAD(P)-bd_dom_sf"/>
</dbReference>
<feature type="transmembrane region" description="Helical" evidence="8">
    <location>
        <begin position="187"/>
        <end position="204"/>
    </location>
</feature>
<feature type="transmembrane region" description="Helical" evidence="8">
    <location>
        <begin position="437"/>
        <end position="456"/>
    </location>
</feature>
<accession>A0A8H6Q5U3</accession>
<sequence>MAIFPLTRYTTHMGASGLTLNFLVAGIATCAFWLFGYDMSVMGGLITEESFTSVFPEMKNANVQGIVIASFELGALVGALACLDLGDRLGRRLTVWFGMLFMLIGGALQTSAWAISQLTLGRVLSGIGLGLQVATIPSWQSECAKAHSRGRWVMIEGGLQTFGVACGQLVGYGFFFVKGQAQWRAPVGIQLFPALIVFVFINFLPESPRWLIKHGLVEEGAYNLSKLRNLPVDHPDLIFERDAIIASFEAQSELAPFSYREMLDNGKTKMFHRVAIGFFMQSAQQLSGINLVSTYANKILQESFGLAASTSHLIAAMGGLEYALCSLLSVFLVEGLGRRRAFLWTTVGMSACFAIIAGLQSTDSRTCQLTAAGFLFLFNTFFGLAWVGGPFLYSAEIAPLRCRAQANAFASAGNWLFCFVVVMIIPPAFQNIGWKTYIIFAILNACFIPIIYFFLVETRKRSLEELDVIFAAGGNPVKKEKTMPYNIPIEEARRILGLSESTSVDEVLYHDAKPVEMSYENESLLGILESFQTVDAREHEASEISVTWLSSPMPLTILSQAQLRSLLLSLNRDEVSSLQQSLAQALLDYSTGSQEQGCAATYQPLRTAITRQNGCTTLFMPASTGRTIGMKMISLQDGGKAGCAVEGAFGIPEGMETASRSRSGPRSSMTSLSSEMSDLSISSQEEGSTSSSSSRSLRSGTVNRQSVGSSSSVSSSNISKTLGAWPGAGTRDTSPQGTVTLLDADSMPFGLINAHELTPFRTALATMMLFNKRKRVRTVVVFGAGKQAYWHIRLALTLRAADIKRVVIVNRSFDRAARLLRDIYSPENSSWRGDVKFSAVSTDFGEYNRIIHDAIHKSDVIFCCTPSIEPLFPAELLTSREGRRKGRFISAIGSYKPHMTELHPDILRDELNAQHSGRHFHKHVKRSGVVVVDSLEAALKEAGELIQAGIKPNQVVELGELLMVRDASRKDNNQDGEDTKSLREWVERGNVIYKSVGLGLMDLVTGGDLVQLARTRNVGTNVDDF</sequence>
<feature type="domain" description="Major facilitator superfamily (MFS) profile" evidence="9">
    <location>
        <begin position="24"/>
        <end position="459"/>
    </location>
</feature>
<evidence type="ECO:0000256" key="1">
    <source>
        <dbReference type="ARBA" id="ARBA00004141"/>
    </source>
</evidence>
<keyword evidence="5 8" id="KW-1133">Transmembrane helix</keyword>
<dbReference type="EMBL" id="JACBAF010002136">
    <property type="protein sequence ID" value="KAF7166608.1"/>
    <property type="molecule type" value="Genomic_DNA"/>
</dbReference>
<evidence type="ECO:0000313" key="13">
    <source>
        <dbReference type="Proteomes" id="UP000662466"/>
    </source>
</evidence>
<dbReference type="OrthoDB" id="41492at2759"/>
<comment type="subcellular location">
    <subcellularLocation>
        <location evidence="1">Membrane</location>
        <topology evidence="1">Multi-pass membrane protein</topology>
    </subcellularLocation>
</comment>
<feature type="transmembrane region" description="Helical" evidence="8">
    <location>
        <begin position="371"/>
        <end position="394"/>
    </location>
</feature>
<reference evidence="11" key="1">
    <citation type="submission" date="2020-06" db="EMBL/GenBank/DDBJ databases">
        <title>Draft genome sequences of strains closely related to Aspergillus parafelis and Aspergillus hiratsukae.</title>
        <authorList>
            <person name="Dos Santos R.A.C."/>
            <person name="Rivero-Menendez O."/>
            <person name="Steenwyk J.L."/>
            <person name="Mead M.E."/>
            <person name="Goldman G.H."/>
            <person name="Alastruey-Izquierdo A."/>
            <person name="Rokas A."/>
        </authorList>
    </citation>
    <scope>NUCLEOTIDE SEQUENCE</scope>
    <source>
        <strain evidence="10">CNM-CM5793</strain>
        <strain evidence="11">CNM-CM6106</strain>
    </source>
</reference>
<dbReference type="PRINTS" id="PR00171">
    <property type="entry name" value="SUGRTRNSPORT"/>
</dbReference>
<keyword evidence="3" id="KW-0813">Transport</keyword>
<dbReference type="InterPro" id="IPR020846">
    <property type="entry name" value="MFS_dom"/>
</dbReference>
<feature type="transmembrane region" description="Helical" evidence="8">
    <location>
        <begin position="63"/>
        <end position="83"/>
    </location>
</feature>
<dbReference type="Gene3D" id="1.20.1250.20">
    <property type="entry name" value="MFS general substrate transporter like domains"/>
    <property type="match status" value="1"/>
</dbReference>
<dbReference type="InterPro" id="IPR005828">
    <property type="entry name" value="MFS_sugar_transport-like"/>
</dbReference>
<feature type="transmembrane region" description="Helical" evidence="8">
    <location>
        <begin position="270"/>
        <end position="293"/>
    </location>
</feature>
<dbReference type="PROSITE" id="PS00216">
    <property type="entry name" value="SUGAR_TRANSPORT_1"/>
    <property type="match status" value="1"/>
</dbReference>
<comment type="similarity">
    <text evidence="2">Belongs to the major facilitator superfamily. Sugar transporter (TC 2.A.1.1) family.</text>
</comment>
<dbReference type="PROSITE" id="PS50850">
    <property type="entry name" value="MFS"/>
    <property type="match status" value="1"/>
</dbReference>
<evidence type="ECO:0000313" key="11">
    <source>
        <dbReference type="EMBL" id="KAF7166608.1"/>
    </source>
</evidence>
<evidence type="ECO:0000313" key="10">
    <source>
        <dbReference type="EMBL" id="KAF7126081.1"/>
    </source>
</evidence>
<dbReference type="InterPro" id="IPR003462">
    <property type="entry name" value="ODC_Mu_crystall"/>
</dbReference>
<keyword evidence="4 8" id="KW-0812">Transmembrane</keyword>
<comment type="caution">
    <text evidence="11">The sequence shown here is derived from an EMBL/GenBank/DDBJ whole genome shotgun (WGS) entry which is preliminary data.</text>
</comment>
<evidence type="ECO:0000259" key="9">
    <source>
        <dbReference type="PROSITE" id="PS50850"/>
    </source>
</evidence>
<feature type="transmembrane region" description="Helical" evidence="8">
    <location>
        <begin position="406"/>
        <end position="425"/>
    </location>
</feature>
<proteinExistence type="inferred from homology"/>
<dbReference type="Proteomes" id="UP000662466">
    <property type="component" value="Unassembled WGS sequence"/>
</dbReference>
<organism evidence="11 13">
    <name type="scientific">Aspergillus hiratsukae</name>
    <dbReference type="NCBI Taxonomy" id="1194566"/>
    <lineage>
        <taxon>Eukaryota</taxon>
        <taxon>Fungi</taxon>
        <taxon>Dikarya</taxon>
        <taxon>Ascomycota</taxon>
        <taxon>Pezizomycotina</taxon>
        <taxon>Eurotiomycetes</taxon>
        <taxon>Eurotiomycetidae</taxon>
        <taxon>Eurotiales</taxon>
        <taxon>Aspergillaceae</taxon>
        <taxon>Aspergillus</taxon>
        <taxon>Aspergillus subgen. Fumigati</taxon>
    </lineage>
</organism>
<evidence type="ECO:0000256" key="6">
    <source>
        <dbReference type="ARBA" id="ARBA00023136"/>
    </source>
</evidence>
<evidence type="ECO:0000256" key="7">
    <source>
        <dbReference type="SAM" id="MobiDB-lite"/>
    </source>
</evidence>
<keyword evidence="12" id="KW-1185">Reference proteome</keyword>
<dbReference type="Pfam" id="PF00083">
    <property type="entry name" value="Sugar_tr"/>
    <property type="match status" value="1"/>
</dbReference>
<keyword evidence="6 8" id="KW-0472">Membrane</keyword>
<evidence type="ECO:0000256" key="8">
    <source>
        <dbReference type="SAM" id="Phobius"/>
    </source>
</evidence>
<dbReference type="Pfam" id="PF02423">
    <property type="entry name" value="OCD_Mu_crystall"/>
    <property type="match status" value="1"/>
</dbReference>
<dbReference type="PANTHER" id="PTHR48022">
    <property type="entry name" value="PLASTIDIC GLUCOSE TRANSPORTER 4"/>
    <property type="match status" value="1"/>
</dbReference>
<dbReference type="SUPFAM" id="SSF51735">
    <property type="entry name" value="NAD(P)-binding Rossmann-fold domains"/>
    <property type="match status" value="1"/>
</dbReference>
<feature type="transmembrane region" description="Helical" evidence="8">
    <location>
        <begin position="95"/>
        <end position="115"/>
    </location>
</feature>
<dbReference type="NCBIfam" id="TIGR00879">
    <property type="entry name" value="SP"/>
    <property type="match status" value="1"/>
</dbReference>
<dbReference type="SUPFAM" id="SSF103473">
    <property type="entry name" value="MFS general substrate transporter"/>
    <property type="match status" value="1"/>
</dbReference>
<name>A0A8H6Q5U3_9EURO</name>
<dbReference type="AlphaFoldDB" id="A0A8H6Q5U3"/>
<evidence type="ECO:0000256" key="5">
    <source>
        <dbReference type="ARBA" id="ARBA00022989"/>
    </source>
</evidence>
<dbReference type="Proteomes" id="UP000630445">
    <property type="component" value="Unassembled WGS sequence"/>
</dbReference>
<evidence type="ECO:0000256" key="4">
    <source>
        <dbReference type="ARBA" id="ARBA00022692"/>
    </source>
</evidence>
<gene>
    <name evidence="10" type="ORF">CNMCM5793_002503</name>
    <name evidence="11" type="ORF">CNMCM6106_002351</name>
</gene>
<feature type="compositionally biased region" description="Low complexity" evidence="7">
    <location>
        <begin position="667"/>
        <end position="716"/>
    </location>
</feature>
<dbReference type="EMBL" id="JACBAD010001950">
    <property type="protein sequence ID" value="KAF7126081.1"/>
    <property type="molecule type" value="Genomic_DNA"/>
</dbReference>
<feature type="transmembrane region" description="Helical" evidence="8">
    <location>
        <begin position="12"/>
        <end position="35"/>
    </location>
</feature>
<evidence type="ECO:0000256" key="2">
    <source>
        <dbReference type="ARBA" id="ARBA00010992"/>
    </source>
</evidence>
<dbReference type="InterPro" id="IPR005829">
    <property type="entry name" value="Sugar_transporter_CS"/>
</dbReference>
<evidence type="ECO:0000313" key="12">
    <source>
        <dbReference type="Proteomes" id="UP000630445"/>
    </source>
</evidence>
<dbReference type="InterPro" id="IPR036259">
    <property type="entry name" value="MFS_trans_sf"/>
</dbReference>
<feature type="region of interest" description="Disordered" evidence="7">
    <location>
        <begin position="654"/>
        <end position="717"/>
    </location>
</feature>
<dbReference type="GO" id="GO:0005351">
    <property type="term" value="F:carbohydrate:proton symporter activity"/>
    <property type="evidence" value="ECO:0007669"/>
    <property type="project" value="TreeGrafter"/>
</dbReference>
<dbReference type="PANTHER" id="PTHR48022:SF62">
    <property type="entry name" value="HEXOSE CARRIER PROTEIN"/>
    <property type="match status" value="1"/>
</dbReference>
<dbReference type="InterPro" id="IPR003663">
    <property type="entry name" value="Sugar/inositol_transpt"/>
</dbReference>
<feature type="transmembrane region" description="Helical" evidence="8">
    <location>
        <begin position="313"/>
        <end position="334"/>
    </location>
</feature>